<sequence>MLSEPAGEPSNTRHPRGPRRKAARLHRASPLFWVADLCSVLRSPQAQGRAATTRGAGGRGVGCSTPPPVVVAAARVGGGAPLIAGQSVTRGRGLCSCCRPQVRAPLSPRYVRGERFSFSPGVGPPSPPTLRMCYDVAQGGSGAPPAPPPSTCGPSPCGARLLGGHPGSWPDHAPPGLILSPMPMD</sequence>
<evidence type="ECO:0000256" key="1">
    <source>
        <dbReference type="SAM" id="MobiDB-lite"/>
    </source>
</evidence>
<accession>A0AAV7TW89</accession>
<proteinExistence type="predicted"/>
<comment type="caution">
    <text evidence="2">The sequence shown here is derived from an EMBL/GenBank/DDBJ whole genome shotgun (WGS) entry which is preliminary data.</text>
</comment>
<keyword evidence="3" id="KW-1185">Reference proteome</keyword>
<dbReference type="Proteomes" id="UP001066276">
    <property type="component" value="Chromosome 3_2"/>
</dbReference>
<feature type="region of interest" description="Disordered" evidence="1">
    <location>
        <begin position="1"/>
        <end position="24"/>
    </location>
</feature>
<evidence type="ECO:0000313" key="2">
    <source>
        <dbReference type="EMBL" id="KAJ1180531.1"/>
    </source>
</evidence>
<dbReference type="AlphaFoldDB" id="A0AAV7TW89"/>
<name>A0AAV7TW89_PLEWA</name>
<feature type="region of interest" description="Disordered" evidence="1">
    <location>
        <begin position="163"/>
        <end position="185"/>
    </location>
</feature>
<feature type="compositionally biased region" description="Basic residues" evidence="1">
    <location>
        <begin position="13"/>
        <end position="24"/>
    </location>
</feature>
<dbReference type="EMBL" id="JANPWB010000006">
    <property type="protein sequence ID" value="KAJ1180531.1"/>
    <property type="molecule type" value="Genomic_DNA"/>
</dbReference>
<gene>
    <name evidence="2" type="ORF">NDU88_005752</name>
</gene>
<reference evidence="2" key="1">
    <citation type="journal article" date="2022" name="bioRxiv">
        <title>Sequencing and chromosome-scale assembly of the giantPleurodeles waltlgenome.</title>
        <authorList>
            <person name="Brown T."/>
            <person name="Elewa A."/>
            <person name="Iarovenko S."/>
            <person name="Subramanian E."/>
            <person name="Araus A.J."/>
            <person name="Petzold A."/>
            <person name="Susuki M."/>
            <person name="Suzuki K.-i.T."/>
            <person name="Hayashi T."/>
            <person name="Toyoda A."/>
            <person name="Oliveira C."/>
            <person name="Osipova E."/>
            <person name="Leigh N.D."/>
            <person name="Simon A."/>
            <person name="Yun M.H."/>
        </authorList>
    </citation>
    <scope>NUCLEOTIDE SEQUENCE</scope>
    <source>
        <strain evidence="2">20211129_DDA</strain>
        <tissue evidence="2">Liver</tissue>
    </source>
</reference>
<protein>
    <submittedName>
        <fullName evidence="2">Uncharacterized protein</fullName>
    </submittedName>
</protein>
<evidence type="ECO:0000313" key="3">
    <source>
        <dbReference type="Proteomes" id="UP001066276"/>
    </source>
</evidence>
<organism evidence="2 3">
    <name type="scientific">Pleurodeles waltl</name>
    <name type="common">Iberian ribbed newt</name>
    <dbReference type="NCBI Taxonomy" id="8319"/>
    <lineage>
        <taxon>Eukaryota</taxon>
        <taxon>Metazoa</taxon>
        <taxon>Chordata</taxon>
        <taxon>Craniata</taxon>
        <taxon>Vertebrata</taxon>
        <taxon>Euteleostomi</taxon>
        <taxon>Amphibia</taxon>
        <taxon>Batrachia</taxon>
        <taxon>Caudata</taxon>
        <taxon>Salamandroidea</taxon>
        <taxon>Salamandridae</taxon>
        <taxon>Pleurodelinae</taxon>
        <taxon>Pleurodeles</taxon>
    </lineage>
</organism>